<dbReference type="InterPro" id="IPR041588">
    <property type="entry name" value="Integrase_H2C2"/>
</dbReference>
<dbReference type="EMBL" id="CDMZ01005395">
    <property type="protein sequence ID" value="CEM52851.1"/>
    <property type="molecule type" value="Genomic_DNA"/>
</dbReference>
<name>A0A0G4I701_9ALVE</name>
<dbReference type="Pfam" id="PF17921">
    <property type="entry name" value="Integrase_H2C2"/>
    <property type="match status" value="1"/>
</dbReference>
<gene>
    <name evidence="2" type="ORF">Cvel_36471</name>
</gene>
<accession>A0A0G4I701</accession>
<evidence type="ECO:0000313" key="2">
    <source>
        <dbReference type="EMBL" id="CEM52851.1"/>
    </source>
</evidence>
<organism evidence="2">
    <name type="scientific">Chromera velia CCMP2878</name>
    <dbReference type="NCBI Taxonomy" id="1169474"/>
    <lineage>
        <taxon>Eukaryota</taxon>
        <taxon>Sar</taxon>
        <taxon>Alveolata</taxon>
        <taxon>Colpodellida</taxon>
        <taxon>Chromeraceae</taxon>
        <taxon>Chromera</taxon>
    </lineage>
</organism>
<proteinExistence type="predicted"/>
<dbReference type="VEuPathDB" id="CryptoDB:Cvel_36471"/>
<dbReference type="Gene3D" id="1.10.340.70">
    <property type="match status" value="1"/>
</dbReference>
<dbReference type="PhylomeDB" id="A0A0G4I701"/>
<reference evidence="2" key="1">
    <citation type="submission" date="2014-11" db="EMBL/GenBank/DDBJ databases">
        <authorList>
            <person name="Otto D Thomas"/>
            <person name="Naeem Raeece"/>
        </authorList>
    </citation>
    <scope>NUCLEOTIDE SEQUENCE</scope>
</reference>
<feature type="domain" description="Integrase zinc-binding" evidence="1">
    <location>
        <begin position="85"/>
        <end position="134"/>
    </location>
</feature>
<sequence length="139" mass="15827">MRGLTPPKGWQGLLNASPILQVFREIPLQRLLKTRTHRRETQDGCDHLRQIDGDAIDSGRVSTRAGVPQRLRRKERMRLGDVAMRELVEQAHHQTGHIGGAALRRMLSRHFTNPKLPSLCREVIEQCEECAQVKGASHR</sequence>
<protein>
    <recommendedName>
        <fullName evidence="1">Integrase zinc-binding domain-containing protein</fullName>
    </recommendedName>
</protein>
<evidence type="ECO:0000259" key="1">
    <source>
        <dbReference type="Pfam" id="PF17921"/>
    </source>
</evidence>
<dbReference type="AlphaFoldDB" id="A0A0G4I701"/>